<dbReference type="InterPro" id="IPR029058">
    <property type="entry name" value="AB_hydrolase_fold"/>
</dbReference>
<evidence type="ECO:0000256" key="1">
    <source>
        <dbReference type="ARBA" id="ARBA00022801"/>
    </source>
</evidence>
<dbReference type="SUPFAM" id="SSF53474">
    <property type="entry name" value="alpha/beta-Hydrolases"/>
    <property type="match status" value="1"/>
</dbReference>
<feature type="non-terminal residue" evidence="3">
    <location>
        <position position="1"/>
    </location>
</feature>
<proteinExistence type="predicted"/>
<comment type="caution">
    <text evidence="3">The sequence shown here is derived from an EMBL/GenBank/DDBJ whole genome shotgun (WGS) entry which is preliminary data.</text>
</comment>
<dbReference type="Pfam" id="PF07859">
    <property type="entry name" value="Abhydrolase_3"/>
    <property type="match status" value="1"/>
</dbReference>
<sequence>PPPPPPTDAHSLRALIDIVITHGHSAIPPSPTVTQTLHHIPSPTDNHPIPITQFSPPTLTPTTPSPAILYIHGGGLIGGSVPIVTPAVALTALATSIPIFAVHYRLAPEHPYPTPLDDCYAALAWLRARDDVDAARVCVYGVSAGGGLAAAVAQRARDEGLAAAVGKVVLVYPMLDDRTAGEGGGPLEGLVTWNGEMNRIGWGAYLGAEGGEVPRWAVPARMEDLRGLPRTYIDVGGCDLFVGESLAYAARLTAAGVEVEFHLYPGLPHGFESADIPATGKAIDNRIAALKD</sequence>
<feature type="domain" description="Alpha/beta hydrolase fold-3" evidence="2">
    <location>
        <begin position="68"/>
        <end position="272"/>
    </location>
</feature>
<name>A0AA40F338_9PEZI</name>
<dbReference type="Gene3D" id="3.40.50.1820">
    <property type="entry name" value="alpha/beta hydrolase"/>
    <property type="match status" value="1"/>
</dbReference>
<dbReference type="Proteomes" id="UP001172155">
    <property type="component" value="Unassembled WGS sequence"/>
</dbReference>
<evidence type="ECO:0000313" key="4">
    <source>
        <dbReference type="Proteomes" id="UP001172155"/>
    </source>
</evidence>
<dbReference type="InterPro" id="IPR050300">
    <property type="entry name" value="GDXG_lipolytic_enzyme"/>
</dbReference>
<dbReference type="PANTHER" id="PTHR48081">
    <property type="entry name" value="AB HYDROLASE SUPERFAMILY PROTEIN C4A8.06C"/>
    <property type="match status" value="1"/>
</dbReference>
<keyword evidence="1 3" id="KW-0378">Hydrolase</keyword>
<dbReference type="PANTHER" id="PTHR48081:SF8">
    <property type="entry name" value="ALPHA_BETA HYDROLASE FOLD-3 DOMAIN-CONTAINING PROTEIN-RELATED"/>
    <property type="match status" value="1"/>
</dbReference>
<keyword evidence="4" id="KW-1185">Reference proteome</keyword>
<protein>
    <submittedName>
        <fullName evidence="3">Alpha/Beta hydrolase protein</fullName>
    </submittedName>
</protein>
<dbReference type="AlphaFoldDB" id="A0AA40F338"/>
<evidence type="ECO:0000313" key="3">
    <source>
        <dbReference type="EMBL" id="KAK0750319.1"/>
    </source>
</evidence>
<dbReference type="GO" id="GO:0016787">
    <property type="term" value="F:hydrolase activity"/>
    <property type="evidence" value="ECO:0007669"/>
    <property type="project" value="UniProtKB-KW"/>
</dbReference>
<accession>A0AA40F338</accession>
<evidence type="ECO:0000259" key="2">
    <source>
        <dbReference type="Pfam" id="PF07859"/>
    </source>
</evidence>
<dbReference type="EMBL" id="JAUKUD010000003">
    <property type="protein sequence ID" value="KAK0750319.1"/>
    <property type="molecule type" value="Genomic_DNA"/>
</dbReference>
<gene>
    <name evidence="3" type="ORF">B0T18DRAFT_300269</name>
</gene>
<organism evidence="3 4">
    <name type="scientific">Schizothecium vesticola</name>
    <dbReference type="NCBI Taxonomy" id="314040"/>
    <lineage>
        <taxon>Eukaryota</taxon>
        <taxon>Fungi</taxon>
        <taxon>Dikarya</taxon>
        <taxon>Ascomycota</taxon>
        <taxon>Pezizomycotina</taxon>
        <taxon>Sordariomycetes</taxon>
        <taxon>Sordariomycetidae</taxon>
        <taxon>Sordariales</taxon>
        <taxon>Schizotheciaceae</taxon>
        <taxon>Schizothecium</taxon>
    </lineage>
</organism>
<dbReference type="InterPro" id="IPR013094">
    <property type="entry name" value="AB_hydrolase_3"/>
</dbReference>
<feature type="non-terminal residue" evidence="3">
    <location>
        <position position="292"/>
    </location>
</feature>
<reference evidence="3" key="1">
    <citation type="submission" date="2023-06" db="EMBL/GenBank/DDBJ databases">
        <title>Genome-scale phylogeny and comparative genomics of the fungal order Sordariales.</title>
        <authorList>
            <consortium name="Lawrence Berkeley National Laboratory"/>
            <person name="Hensen N."/>
            <person name="Bonometti L."/>
            <person name="Westerberg I."/>
            <person name="Brannstrom I.O."/>
            <person name="Guillou S."/>
            <person name="Cros-Aarteil S."/>
            <person name="Calhoun S."/>
            <person name="Haridas S."/>
            <person name="Kuo A."/>
            <person name="Mondo S."/>
            <person name="Pangilinan J."/>
            <person name="Riley R."/>
            <person name="LaButti K."/>
            <person name="Andreopoulos B."/>
            <person name="Lipzen A."/>
            <person name="Chen C."/>
            <person name="Yanf M."/>
            <person name="Daum C."/>
            <person name="Ng V."/>
            <person name="Clum A."/>
            <person name="Steindorff A."/>
            <person name="Ohm R."/>
            <person name="Martin F."/>
            <person name="Silar P."/>
            <person name="Natvig D."/>
            <person name="Lalanne C."/>
            <person name="Gautier V."/>
            <person name="Ament-velasquez S.L."/>
            <person name="Kruys A."/>
            <person name="Hutchinson M.I."/>
            <person name="Powell A.J."/>
            <person name="Barry K."/>
            <person name="Miller A.N."/>
            <person name="Grigoriev I.V."/>
            <person name="Debuchy R."/>
            <person name="Gladieux P."/>
            <person name="Thoren M.H."/>
            <person name="Johannesson H."/>
        </authorList>
    </citation>
    <scope>NUCLEOTIDE SEQUENCE</scope>
    <source>
        <strain evidence="3">SMH3187-1</strain>
    </source>
</reference>